<dbReference type="PROSITE" id="PS51257">
    <property type="entry name" value="PROKAR_LIPOPROTEIN"/>
    <property type="match status" value="1"/>
</dbReference>
<dbReference type="Proteomes" id="UP000593880">
    <property type="component" value="Chromosome"/>
</dbReference>
<proteinExistence type="predicted"/>
<evidence type="ECO:0000313" key="3">
    <source>
        <dbReference type="EMBL" id="QOZ59394.1"/>
    </source>
</evidence>
<accession>A0A410V3S6</accession>
<keyword evidence="1" id="KW-1133">Transmembrane helix</keyword>
<keyword evidence="1" id="KW-0812">Transmembrane</keyword>
<protein>
    <submittedName>
        <fullName evidence="2">Uncharacterized protein</fullName>
    </submittedName>
</protein>
<evidence type="ECO:0000256" key="1">
    <source>
        <dbReference type="SAM" id="Phobius"/>
    </source>
</evidence>
<dbReference type="EMBL" id="CP030057">
    <property type="protein sequence ID" value="QOZ59394.1"/>
    <property type="molecule type" value="Genomic_DNA"/>
</dbReference>
<reference evidence="2" key="3">
    <citation type="submission" date="2022-12" db="EMBL/GenBank/DDBJ databases">
        <authorList>
            <person name="Sun Q."/>
            <person name="Zhou Y."/>
        </authorList>
    </citation>
    <scope>NUCLEOTIDE SEQUENCE</scope>
    <source>
        <strain evidence="2">CGMCC 1.15034</strain>
    </source>
</reference>
<feature type="transmembrane region" description="Helical" evidence="1">
    <location>
        <begin position="17"/>
        <end position="38"/>
    </location>
</feature>
<keyword evidence="1" id="KW-0472">Membrane</keyword>
<reference evidence="3 4" key="2">
    <citation type="submission" date="2018-06" db="EMBL/GenBank/DDBJ databases">
        <title>Comparative genomics of rhizobia nodulating Arachis hypogaea in China.</title>
        <authorList>
            <person name="Li Y."/>
        </authorList>
    </citation>
    <scope>NUCLEOTIDE SEQUENCE [LARGE SCALE GENOMIC DNA]</scope>
    <source>
        <strain evidence="3 4">CCBAU 51658</strain>
    </source>
</reference>
<sequence>MRPTFSFVIIMKHPHNWLLVASIMWIILIGCALIYMVAFQGAVRDQRIDAHMKFAAARALADPATAARKLVEIAGIEPVQDGRESLNN</sequence>
<reference evidence="2" key="1">
    <citation type="journal article" date="2014" name="Int. J. Syst. Evol. Microbiol.">
        <title>Complete genome sequence of Corynebacterium casei LMG S-19264T (=DSM 44701T), isolated from a smear-ripened cheese.</title>
        <authorList>
            <consortium name="US DOE Joint Genome Institute (JGI-PGF)"/>
            <person name="Walter F."/>
            <person name="Albersmeier A."/>
            <person name="Kalinowski J."/>
            <person name="Ruckert C."/>
        </authorList>
    </citation>
    <scope>NUCLEOTIDE SEQUENCE</scope>
    <source>
        <strain evidence="2">CGMCC 1.15034</strain>
    </source>
</reference>
<dbReference type="AlphaFoldDB" id="A0A410V3S6"/>
<dbReference type="EMBL" id="BMHC01000042">
    <property type="protein sequence ID" value="GGI34337.1"/>
    <property type="molecule type" value="Genomic_DNA"/>
</dbReference>
<name>A0A410V3S6_9BRAD</name>
<evidence type="ECO:0000313" key="5">
    <source>
        <dbReference type="Proteomes" id="UP000625079"/>
    </source>
</evidence>
<organism evidence="2 5">
    <name type="scientific">Bradyrhizobium guangdongense</name>
    <dbReference type="NCBI Taxonomy" id="1325090"/>
    <lineage>
        <taxon>Bacteria</taxon>
        <taxon>Pseudomonadati</taxon>
        <taxon>Pseudomonadota</taxon>
        <taxon>Alphaproteobacteria</taxon>
        <taxon>Hyphomicrobiales</taxon>
        <taxon>Nitrobacteraceae</taxon>
        <taxon>Bradyrhizobium</taxon>
    </lineage>
</organism>
<evidence type="ECO:0000313" key="4">
    <source>
        <dbReference type="Proteomes" id="UP000593880"/>
    </source>
</evidence>
<gene>
    <name evidence="2" type="ORF">GCM10010987_78890</name>
    <name evidence="3" type="ORF">XH86_12125</name>
</gene>
<evidence type="ECO:0000313" key="2">
    <source>
        <dbReference type="EMBL" id="GGI34337.1"/>
    </source>
</evidence>
<keyword evidence="4" id="KW-1185">Reference proteome</keyword>
<dbReference type="Proteomes" id="UP000625079">
    <property type="component" value="Unassembled WGS sequence"/>
</dbReference>